<dbReference type="STRING" id="1760988.SAMN02949497_4370"/>
<evidence type="ECO:0000256" key="1">
    <source>
        <dbReference type="SAM" id="Phobius"/>
    </source>
</evidence>
<keyword evidence="1" id="KW-1133">Transmembrane helix</keyword>
<keyword evidence="1" id="KW-0812">Transmembrane</keyword>
<name>A0A1Y6D2Y7_9GAMM</name>
<evidence type="ECO:0000313" key="3">
    <source>
        <dbReference type="Proteomes" id="UP000192923"/>
    </source>
</evidence>
<dbReference type="AlphaFoldDB" id="A0A1Y6D2Y7"/>
<dbReference type="Proteomes" id="UP000192923">
    <property type="component" value="Unassembled WGS sequence"/>
</dbReference>
<keyword evidence="3" id="KW-1185">Reference proteome</keyword>
<dbReference type="Pfam" id="PF07963">
    <property type="entry name" value="N_methyl"/>
    <property type="match status" value="1"/>
</dbReference>
<dbReference type="EMBL" id="FXAM01000001">
    <property type="protein sequence ID" value="SMF96956.1"/>
    <property type="molecule type" value="Genomic_DNA"/>
</dbReference>
<dbReference type="NCBIfam" id="TIGR02532">
    <property type="entry name" value="IV_pilin_GFxxxE"/>
    <property type="match status" value="1"/>
</dbReference>
<sequence>MNARRQAGFTLLEVIIGATLLSIMMLLLTGSLRISAESWDAGEERMAKASRMFVVLNFLRGHMGGLLPVAGTRKDGEIDFAFKGGPDSLEYVAALPEQVKVGGLYRFRLYVSSAGGHKDLRVAIIPHKVGGEQDSKAEPLDDLPLVEKVEAVKLSYLPLVVQNNNPLGERIAVKWNFEWQEPQLPALVRLEITPENEDPWPALVIAPKIQMLR</sequence>
<accession>A0A1Y6D2Y7</accession>
<reference evidence="2 3" key="1">
    <citation type="submission" date="2016-12" db="EMBL/GenBank/DDBJ databases">
        <authorList>
            <person name="Song W.-J."/>
            <person name="Kurnit D.M."/>
        </authorList>
    </citation>
    <scope>NUCLEOTIDE SEQUENCE [LARGE SCALE GENOMIC DNA]</scope>
    <source>
        <strain evidence="2 3">175</strain>
    </source>
</reference>
<feature type="transmembrane region" description="Helical" evidence="1">
    <location>
        <begin position="7"/>
        <end position="28"/>
    </location>
</feature>
<protein>
    <submittedName>
        <fullName evidence="2">General secretion pathway protein J</fullName>
    </submittedName>
</protein>
<keyword evidence="1" id="KW-0472">Membrane</keyword>
<dbReference type="PROSITE" id="PS00409">
    <property type="entry name" value="PROKAR_NTER_METHYL"/>
    <property type="match status" value="1"/>
</dbReference>
<dbReference type="RefSeq" id="WP_176225332.1">
    <property type="nucleotide sequence ID" value="NZ_FXAM01000001.1"/>
</dbReference>
<evidence type="ECO:0000313" key="2">
    <source>
        <dbReference type="EMBL" id="SMF96956.1"/>
    </source>
</evidence>
<organism evidence="2 3">
    <name type="scientific">Methylomagnum ishizawai</name>
    <dbReference type="NCBI Taxonomy" id="1760988"/>
    <lineage>
        <taxon>Bacteria</taxon>
        <taxon>Pseudomonadati</taxon>
        <taxon>Pseudomonadota</taxon>
        <taxon>Gammaproteobacteria</taxon>
        <taxon>Methylococcales</taxon>
        <taxon>Methylococcaceae</taxon>
        <taxon>Methylomagnum</taxon>
    </lineage>
</organism>
<proteinExistence type="predicted"/>
<gene>
    <name evidence="2" type="ORF">SAMN02949497_4370</name>
</gene>
<dbReference type="InterPro" id="IPR012902">
    <property type="entry name" value="N_methyl_site"/>
</dbReference>